<dbReference type="InterPro" id="IPR044800">
    <property type="entry name" value="LEC2-like"/>
</dbReference>
<evidence type="ECO:0000256" key="3">
    <source>
        <dbReference type="ARBA" id="ARBA00023125"/>
    </source>
</evidence>
<evidence type="ECO:0000259" key="7">
    <source>
        <dbReference type="PROSITE" id="PS50863"/>
    </source>
</evidence>
<organism evidence="8 9">
    <name type="scientific">Citrullus colocynthis</name>
    <name type="common">colocynth</name>
    <dbReference type="NCBI Taxonomy" id="252529"/>
    <lineage>
        <taxon>Eukaryota</taxon>
        <taxon>Viridiplantae</taxon>
        <taxon>Streptophyta</taxon>
        <taxon>Embryophyta</taxon>
        <taxon>Tracheophyta</taxon>
        <taxon>Spermatophyta</taxon>
        <taxon>Magnoliopsida</taxon>
        <taxon>eudicotyledons</taxon>
        <taxon>Gunneridae</taxon>
        <taxon>Pentapetalae</taxon>
        <taxon>rosids</taxon>
        <taxon>fabids</taxon>
        <taxon>Cucurbitales</taxon>
        <taxon>Cucurbitaceae</taxon>
        <taxon>Benincaseae</taxon>
        <taxon>Citrullus</taxon>
    </lineage>
</organism>
<feature type="compositionally biased region" description="Basic residues" evidence="6">
    <location>
        <begin position="1"/>
        <end position="13"/>
    </location>
</feature>
<keyword evidence="2" id="KW-0805">Transcription regulation</keyword>
<accession>A0ABP0YPB9</accession>
<dbReference type="CDD" id="cd10017">
    <property type="entry name" value="B3_DNA"/>
    <property type="match status" value="1"/>
</dbReference>
<dbReference type="Gene3D" id="2.40.330.10">
    <property type="entry name" value="DNA-binding pseudobarrel domain"/>
    <property type="match status" value="1"/>
</dbReference>
<evidence type="ECO:0000313" key="8">
    <source>
        <dbReference type="EMBL" id="CAK9321038.1"/>
    </source>
</evidence>
<dbReference type="InterPro" id="IPR015300">
    <property type="entry name" value="DNA-bd_pseudobarrel_sf"/>
</dbReference>
<keyword evidence="9" id="KW-1185">Reference proteome</keyword>
<dbReference type="PROSITE" id="PS50863">
    <property type="entry name" value="B3"/>
    <property type="match status" value="1"/>
</dbReference>
<feature type="region of interest" description="Disordered" evidence="6">
    <location>
        <begin position="1"/>
        <end position="37"/>
    </location>
</feature>
<evidence type="ECO:0000256" key="4">
    <source>
        <dbReference type="ARBA" id="ARBA00023163"/>
    </source>
</evidence>
<dbReference type="EMBL" id="OZ021738">
    <property type="protein sequence ID" value="CAK9321038.1"/>
    <property type="molecule type" value="Genomic_DNA"/>
</dbReference>
<evidence type="ECO:0000256" key="5">
    <source>
        <dbReference type="ARBA" id="ARBA00023242"/>
    </source>
</evidence>
<gene>
    <name evidence="8" type="ORF">CITCOLO1_LOCUS13101</name>
</gene>
<dbReference type="InterPro" id="IPR003340">
    <property type="entry name" value="B3_DNA-bd"/>
</dbReference>
<proteinExistence type="predicted"/>
<evidence type="ECO:0000313" key="9">
    <source>
        <dbReference type="Proteomes" id="UP001642487"/>
    </source>
</evidence>
<evidence type="ECO:0000256" key="2">
    <source>
        <dbReference type="ARBA" id="ARBA00023015"/>
    </source>
</evidence>
<dbReference type="SUPFAM" id="SSF101936">
    <property type="entry name" value="DNA-binding pseudobarrel domain"/>
    <property type="match status" value="1"/>
</dbReference>
<dbReference type="Proteomes" id="UP001642487">
    <property type="component" value="Chromosome 4"/>
</dbReference>
<evidence type="ECO:0000256" key="1">
    <source>
        <dbReference type="ARBA" id="ARBA00004123"/>
    </source>
</evidence>
<keyword evidence="3" id="KW-0238">DNA-binding</keyword>
<comment type="subcellular location">
    <subcellularLocation>
        <location evidence="1">Nucleus</location>
    </subcellularLocation>
</comment>
<dbReference type="PANTHER" id="PTHR31140:SF74">
    <property type="entry name" value="B3 DOMAIN-CONTAINING TRANSCRIPTION FACTOR LEC2"/>
    <property type="match status" value="1"/>
</dbReference>
<keyword evidence="5" id="KW-0539">Nucleus</keyword>
<dbReference type="Pfam" id="PF02362">
    <property type="entry name" value="B3"/>
    <property type="match status" value="1"/>
</dbReference>
<dbReference type="SMART" id="SM01019">
    <property type="entry name" value="B3"/>
    <property type="match status" value="1"/>
</dbReference>
<keyword evidence="4" id="KW-0804">Transcription</keyword>
<dbReference type="PANTHER" id="PTHR31140">
    <property type="entry name" value="B3 DOMAIN-CONTAINING TRANSCRIPTION FACTOR ABI3"/>
    <property type="match status" value="1"/>
</dbReference>
<protein>
    <recommendedName>
        <fullName evidence="7">TF-B3 domain-containing protein</fullName>
    </recommendedName>
</protein>
<reference evidence="8 9" key="1">
    <citation type="submission" date="2024-03" db="EMBL/GenBank/DDBJ databases">
        <authorList>
            <person name="Gkanogiannis A."/>
            <person name="Becerra Lopez-Lavalle L."/>
        </authorList>
    </citation>
    <scope>NUCLEOTIDE SEQUENCE [LARGE SCALE GENOMIC DNA]</scope>
</reference>
<sequence length="427" mass="48497">MDDHHNPHHHHHHDLPPFPSAAAILHSPPPPPPPQNSCYLPPILSQTYLGFSSSAPQSYFYSNPPPLHEQLPSHFPPSSTFLTYGFNEPTNSLFPKDEGRRAMDAWSTKVARTNRRLARQRTLTLTRTTSSSSSAAYNGCNNDEYSKGLTITHFPNADPAHNNRNLFTFCTPDNKILRMLLKKELKNSDVGSLGRIVLPKREAEENLPFLTDKEGIQIVVRDVNSIRKWTMKYKYWANNRSRMYVLENTGEFVRQNGLLMGDSMTLYEDDCKNLYVAVEKGENHSRMEENYKQQQQQQQQQCGNLSNMEIKDEEEDASLALLIEELKHKADDDPHAPPCCNDYSYFAAATMMGGATIKGNYNNINNNNNATNTNYKEVMEDLQGINNNNNNNNGNGFEDCFGGLDTLPEVTGFKFPLFDYFSNNDRT</sequence>
<name>A0ABP0YPB9_9ROSI</name>
<feature type="domain" description="TF-B3" evidence="7">
    <location>
        <begin position="181"/>
        <end position="282"/>
    </location>
</feature>
<evidence type="ECO:0000256" key="6">
    <source>
        <dbReference type="SAM" id="MobiDB-lite"/>
    </source>
</evidence>